<sequence length="463" mass="52668">MAIRRDRDLIEDLGNIPTEIISNCIEEHLSGVPRLTKLDNYYIGEHAILTRETNEEMQLPNNKVVANHAKYITDMATGYVFGKPIKYEGDSVEAITEAFKLIDIVSHDSELSKDLSVFGVGLELNFMSSDEVPIPKVTVIDPRHIFLVEDDTVEHKPLFAVHYYEKRDIKNEPIGFSVMVYTETNVTKYFIKEADSTDFELIESEPHFYNAVPVVEYSNNEEQQGDFEQQLSLIDAYNIIQSDRVNDKEQLVDAILMVKGISFGDDATEQAETARMLATHKILELPAADADAEWLTKTLNETQVEVLKDAIKSDIHEFSLIPNLTDENFASNSSGVAMKYKLFGLEQLAVIKERYYTQGLRKRLALFSNILNVKGQASDVSDIVIYMYRNLPEADVSIDEIVKLIDFVSNETLLGLLQFVDAPEEEIERVREQLKERSEREQKAFGMPFDDADVIEDDVKEAE</sequence>
<dbReference type="EMBL" id="JADBEL010000008">
    <property type="protein sequence ID" value="MBE1554793.1"/>
    <property type="molecule type" value="Genomic_DNA"/>
</dbReference>
<dbReference type="RefSeq" id="WP_192598543.1">
    <property type="nucleotide sequence ID" value="NZ_JADBEL010000008.1"/>
</dbReference>
<protein>
    <submittedName>
        <fullName evidence="1">SPP1 family phage portal protein</fullName>
    </submittedName>
</protein>
<reference evidence="1" key="1">
    <citation type="submission" date="2020-10" db="EMBL/GenBank/DDBJ databases">
        <title>Genomic Encyclopedia of Type Strains, Phase IV (KMG-IV): sequencing the most valuable type-strain genomes for metagenomic binning, comparative biology and taxonomic classification.</title>
        <authorList>
            <person name="Goeker M."/>
        </authorList>
    </citation>
    <scope>NUCLEOTIDE SEQUENCE</scope>
    <source>
        <strain evidence="1">DSM 13886</strain>
    </source>
</reference>
<gene>
    <name evidence="1" type="ORF">H4683_001871</name>
</gene>
<comment type="caution">
    <text evidence="1">The sequence shown here is derived from an EMBL/GenBank/DDBJ whole genome shotgun (WGS) entry which is preliminary data.</text>
</comment>
<dbReference type="InterPro" id="IPR006428">
    <property type="entry name" value="Portal_SPP1-type"/>
</dbReference>
<dbReference type="Pfam" id="PF05133">
    <property type="entry name" value="SPP1_portal"/>
    <property type="match status" value="1"/>
</dbReference>
<dbReference type="Proteomes" id="UP000658225">
    <property type="component" value="Unassembled WGS sequence"/>
</dbReference>
<dbReference type="NCBIfam" id="TIGR01538">
    <property type="entry name" value="portal_SPP1"/>
    <property type="match status" value="1"/>
</dbReference>
<keyword evidence="2" id="KW-1185">Reference proteome</keyword>
<evidence type="ECO:0000313" key="2">
    <source>
        <dbReference type="Proteomes" id="UP000658225"/>
    </source>
</evidence>
<name>A0A927R4E3_9BACL</name>
<accession>A0A927R4E3</accession>
<evidence type="ECO:0000313" key="1">
    <source>
        <dbReference type="EMBL" id="MBE1554793.1"/>
    </source>
</evidence>
<organism evidence="1 2">
    <name type="scientific">Sporosarcina limicola</name>
    <dbReference type="NCBI Taxonomy" id="34101"/>
    <lineage>
        <taxon>Bacteria</taxon>
        <taxon>Bacillati</taxon>
        <taxon>Bacillota</taxon>
        <taxon>Bacilli</taxon>
        <taxon>Bacillales</taxon>
        <taxon>Caryophanaceae</taxon>
        <taxon>Sporosarcina</taxon>
    </lineage>
</organism>
<proteinExistence type="predicted"/>
<dbReference type="AlphaFoldDB" id="A0A927R4E3"/>
<dbReference type="InterPro" id="IPR021145">
    <property type="entry name" value="Portal_protein_SPP1_Gp6-like"/>
</dbReference>